<dbReference type="InterPro" id="IPR050703">
    <property type="entry name" value="Flavin_MAO"/>
</dbReference>
<dbReference type="GO" id="GO:0097621">
    <property type="term" value="F:monoamine oxidase activity"/>
    <property type="evidence" value="ECO:0007669"/>
    <property type="project" value="UniProtKB-EC"/>
</dbReference>
<dbReference type="Pfam" id="PF01593">
    <property type="entry name" value="Amino_oxidase"/>
    <property type="match status" value="1"/>
</dbReference>
<organism evidence="6 7">
    <name type="scientific">Kineococcus aurantiacus</name>
    <dbReference type="NCBI Taxonomy" id="37633"/>
    <lineage>
        <taxon>Bacteria</taxon>
        <taxon>Bacillati</taxon>
        <taxon>Actinomycetota</taxon>
        <taxon>Actinomycetes</taxon>
        <taxon>Kineosporiales</taxon>
        <taxon>Kineosporiaceae</taxon>
        <taxon>Kineococcus</taxon>
    </lineage>
</organism>
<evidence type="ECO:0000259" key="5">
    <source>
        <dbReference type="Pfam" id="PF01593"/>
    </source>
</evidence>
<dbReference type="PANTHER" id="PTHR43563:SF1">
    <property type="entry name" value="AMINE OXIDASE [FLAVIN-CONTAINING] B"/>
    <property type="match status" value="1"/>
</dbReference>
<dbReference type="PRINTS" id="PR00757">
    <property type="entry name" value="AMINEOXDASEF"/>
</dbReference>
<evidence type="ECO:0000256" key="1">
    <source>
        <dbReference type="ARBA" id="ARBA00001974"/>
    </source>
</evidence>
<dbReference type="InterPro" id="IPR002937">
    <property type="entry name" value="Amino_oxidase"/>
</dbReference>
<evidence type="ECO:0000256" key="2">
    <source>
        <dbReference type="ARBA" id="ARBA00005995"/>
    </source>
</evidence>
<protein>
    <submittedName>
        <fullName evidence="6">Monoamine oxidase</fullName>
        <ecNumber evidence="6">1.4.3.4</ecNumber>
    </submittedName>
</protein>
<sequence>MNSTNPSTPDVLVVGAGLSGLAAAYTLIQQGLQVTVLEAKDRVGGRTHTDQTFEGGPVDFGGMFIGATHHRSRALGEALGLHAVSARPGGRMLFRVDGSLTHAPDGGYPASLAGSEGFDAKLAKAYGLIDDLAKTVGPVGPWDSPEHRTLDAQSAGAWLAARVEDPVVLHIVVVDLSAYFGADPAEVSALFMAQFVAKCEGIRALQVSAQDALWLGGAQQISERIAELDGITVVTDAQATAVKWTGTETVVHATTGTYRAPALIIAAPPAAANALRFTPALPPARRQLQSRAPMGREVKLQLRYAAPFWREQDLSGEVFDADLGCLAYDATRPGDENATMVGFIGGYLYDTWAVKSHEDRRAAFVNLLVQAFGPEAAAPLA</sequence>
<evidence type="ECO:0000256" key="3">
    <source>
        <dbReference type="ARBA" id="ARBA00023002"/>
    </source>
</evidence>
<dbReference type="Proteomes" id="UP000521922">
    <property type="component" value="Unassembled WGS sequence"/>
</dbReference>
<feature type="binding site" evidence="4">
    <location>
        <position position="343"/>
    </location>
    <ligand>
        <name>substrate</name>
    </ligand>
</feature>
<accession>A0A7Y9J3B2</accession>
<dbReference type="EMBL" id="JACCBB010000002">
    <property type="protein sequence ID" value="NYD25146.1"/>
    <property type="molecule type" value="Genomic_DNA"/>
</dbReference>
<comment type="caution">
    <text evidence="6">The sequence shown here is derived from an EMBL/GenBank/DDBJ whole genome shotgun (WGS) entry which is preliminary data.</text>
</comment>
<dbReference type="AlphaFoldDB" id="A0A7Y9J3B2"/>
<dbReference type="RefSeq" id="WP_179757346.1">
    <property type="nucleotide sequence ID" value="NZ_BAAAGN010000024.1"/>
</dbReference>
<comment type="similarity">
    <text evidence="2">Belongs to the flavin monoamine oxidase family.</text>
</comment>
<dbReference type="Gene3D" id="3.90.660.10">
    <property type="match status" value="1"/>
</dbReference>
<dbReference type="InterPro" id="IPR036188">
    <property type="entry name" value="FAD/NAD-bd_sf"/>
</dbReference>
<feature type="domain" description="Amine oxidase" evidence="5">
    <location>
        <begin position="18"/>
        <end position="379"/>
    </location>
</feature>
<feature type="binding site" evidence="4">
    <location>
        <position position="19"/>
    </location>
    <ligand>
        <name>FAD</name>
        <dbReference type="ChEBI" id="CHEBI:57692"/>
    </ligand>
</feature>
<dbReference type="PANTHER" id="PTHR43563">
    <property type="entry name" value="AMINE OXIDASE"/>
    <property type="match status" value="1"/>
</dbReference>
<keyword evidence="3 6" id="KW-0560">Oxidoreductase</keyword>
<comment type="cofactor">
    <cofactor evidence="1">
        <name>FAD</name>
        <dbReference type="ChEBI" id="CHEBI:57692"/>
    </cofactor>
</comment>
<dbReference type="Gene3D" id="3.50.50.60">
    <property type="entry name" value="FAD/NAD(P)-binding domain"/>
    <property type="match status" value="1"/>
</dbReference>
<reference evidence="6 7" key="1">
    <citation type="submission" date="2020-07" db="EMBL/GenBank/DDBJ databases">
        <title>Sequencing the genomes of 1000 actinobacteria strains.</title>
        <authorList>
            <person name="Klenk H.-P."/>
        </authorList>
    </citation>
    <scope>NUCLEOTIDE SEQUENCE [LARGE SCALE GENOMIC DNA]</scope>
    <source>
        <strain evidence="6 7">DSM 7487</strain>
    </source>
</reference>
<evidence type="ECO:0000313" key="6">
    <source>
        <dbReference type="EMBL" id="NYD25146.1"/>
    </source>
</evidence>
<evidence type="ECO:0000313" key="7">
    <source>
        <dbReference type="Proteomes" id="UP000521922"/>
    </source>
</evidence>
<gene>
    <name evidence="6" type="ORF">BJ968_004755</name>
</gene>
<feature type="binding site" evidence="4">
    <location>
        <begin position="38"/>
        <end position="39"/>
    </location>
    <ligand>
        <name>FAD</name>
        <dbReference type="ChEBI" id="CHEBI:57692"/>
    </ligand>
</feature>
<dbReference type="InterPro" id="IPR001613">
    <property type="entry name" value="Flavin_amine_oxidase"/>
</dbReference>
<name>A0A7Y9J3B2_9ACTN</name>
<dbReference type="Gene3D" id="1.10.405.10">
    <property type="entry name" value="Guanine Nucleotide Dissociation Inhibitor, domain 1"/>
    <property type="match status" value="1"/>
</dbReference>
<dbReference type="SUPFAM" id="SSF54373">
    <property type="entry name" value="FAD-linked reductases, C-terminal domain"/>
    <property type="match status" value="1"/>
</dbReference>
<dbReference type="SUPFAM" id="SSF51905">
    <property type="entry name" value="FAD/NAD(P)-binding domain"/>
    <property type="match status" value="1"/>
</dbReference>
<keyword evidence="7" id="KW-1185">Reference proteome</keyword>
<evidence type="ECO:0000256" key="4">
    <source>
        <dbReference type="PIRSR" id="PIRSR601613-1"/>
    </source>
</evidence>
<proteinExistence type="inferred from homology"/>
<dbReference type="EC" id="1.4.3.4" evidence="6"/>